<dbReference type="Gene3D" id="3.40.190.10">
    <property type="entry name" value="Periplasmic binding protein-like II"/>
    <property type="match status" value="1"/>
</dbReference>
<evidence type="ECO:0000256" key="1">
    <source>
        <dbReference type="ARBA" id="ARBA00004418"/>
    </source>
</evidence>
<dbReference type="RefSeq" id="WP_244649722.1">
    <property type="nucleotide sequence ID" value="NZ_BMXE01000007.1"/>
</dbReference>
<dbReference type="PANTHER" id="PTHR30290:SF62">
    <property type="entry name" value="OLIGOPEPTIDE ABC TRANSPORTER, PERIPLASMIC OLIGOPEPTIDE-BINDING PROTEIN"/>
    <property type="match status" value="1"/>
</dbReference>
<evidence type="ECO:0000313" key="5">
    <source>
        <dbReference type="EMBL" id="GHB43793.1"/>
    </source>
</evidence>
<dbReference type="InterPro" id="IPR000914">
    <property type="entry name" value="SBP_5_dom"/>
</dbReference>
<dbReference type="InterPro" id="IPR039424">
    <property type="entry name" value="SBP_5"/>
</dbReference>
<gene>
    <name evidence="5" type="ORF">GCM10007094_36520</name>
</gene>
<dbReference type="PANTHER" id="PTHR30290">
    <property type="entry name" value="PERIPLASMIC BINDING COMPONENT OF ABC TRANSPORTER"/>
    <property type="match status" value="1"/>
</dbReference>
<comment type="subcellular location">
    <subcellularLocation>
        <location evidence="1">Periplasm</location>
    </subcellularLocation>
</comment>
<dbReference type="Gene3D" id="3.10.105.10">
    <property type="entry name" value="Dipeptide-binding Protein, Domain 3"/>
    <property type="match status" value="1"/>
</dbReference>
<accession>A0ABQ3EK49</accession>
<comment type="similarity">
    <text evidence="2">Belongs to the bacterial solute-binding protein 5 family.</text>
</comment>
<feature type="signal peptide" evidence="3">
    <location>
        <begin position="1"/>
        <end position="28"/>
    </location>
</feature>
<evidence type="ECO:0000256" key="3">
    <source>
        <dbReference type="SAM" id="SignalP"/>
    </source>
</evidence>
<dbReference type="PROSITE" id="PS01040">
    <property type="entry name" value="SBP_BACTERIAL_5"/>
    <property type="match status" value="1"/>
</dbReference>
<evidence type="ECO:0000259" key="4">
    <source>
        <dbReference type="Pfam" id="PF00496"/>
    </source>
</evidence>
<dbReference type="SUPFAM" id="SSF53850">
    <property type="entry name" value="Periplasmic binding protein-like II"/>
    <property type="match status" value="1"/>
</dbReference>
<protein>
    <submittedName>
        <fullName evidence="5">ABC transporter substrate-binding protein</fullName>
    </submittedName>
</protein>
<dbReference type="Pfam" id="PF00496">
    <property type="entry name" value="SBP_bac_5"/>
    <property type="match status" value="1"/>
</dbReference>
<feature type="domain" description="Solute-binding protein family 5" evidence="4">
    <location>
        <begin position="104"/>
        <end position="523"/>
    </location>
</feature>
<keyword evidence="6" id="KW-1185">Reference proteome</keyword>
<dbReference type="CDD" id="cd08500">
    <property type="entry name" value="PBP2_NikA_DppA_OppA_like_4"/>
    <property type="match status" value="1"/>
</dbReference>
<dbReference type="EMBL" id="BMXE01000007">
    <property type="protein sequence ID" value="GHB43793.1"/>
    <property type="molecule type" value="Genomic_DNA"/>
</dbReference>
<reference evidence="6" key="1">
    <citation type="journal article" date="2019" name="Int. J. Syst. Evol. Microbiol.">
        <title>The Global Catalogue of Microorganisms (GCM) 10K type strain sequencing project: providing services to taxonomists for standard genome sequencing and annotation.</title>
        <authorList>
            <consortium name="The Broad Institute Genomics Platform"/>
            <consortium name="The Broad Institute Genome Sequencing Center for Infectious Disease"/>
            <person name="Wu L."/>
            <person name="Ma J."/>
        </authorList>
    </citation>
    <scope>NUCLEOTIDE SEQUENCE [LARGE SCALE GENOMIC DNA]</scope>
    <source>
        <strain evidence="6">KCTC 12861</strain>
    </source>
</reference>
<evidence type="ECO:0000313" key="6">
    <source>
        <dbReference type="Proteomes" id="UP000637980"/>
    </source>
</evidence>
<proteinExistence type="inferred from homology"/>
<feature type="chain" id="PRO_5045241130" evidence="3">
    <location>
        <begin position="29"/>
        <end position="643"/>
    </location>
</feature>
<dbReference type="Proteomes" id="UP000637980">
    <property type="component" value="Unassembled WGS sequence"/>
</dbReference>
<name>A0ABQ3EK49_9HYPH</name>
<sequence length="643" mass="72660">MGTYTFKKAAFGGSLLGALLATSAIAFAADYSQAPILESKVQSGDLPPVAERLPANPYVEASIDGIGDYGGTLRTTILANGDQYNLTRTVANETLVRWDTSWTKIEPSIAEEVTVSDDATTFTFKLREGLKWSDGAPFTVDDIMFWYEDVFMNEALTPSPNSVFVAGGEPVKVRRIDDVTVEFKFTVPYGLFMQQLAYGQGHQPIVYPRHYLEQFHERYNSEGIPAILEQSSTASDWVSLFHSKVSPSFMPTFWQNTELPTLNPWVLTVPYADGNRVAATRNPYYWKVDEAGNQLPYIDKVTWAKIDDPQLMVLKMTAGEFDFAFRHINNATFRSVLYDGTETGNYRFVDVEDIPANDAVLLLNLNIDDPVKNEIFNNKDFRIGLSHALNRQEIIDLIYVGQGTPSQVAVSERHELYNEKASKQFTEYDPELANQYLDKVLGKKDAEGYRLDKNGERFTVNFMVADVFGLSYPDVMQMVQQYAKDVGLDIQIRTTDRSRLTTMWNANEQDAYIWNCVGGLSEVYTDVRCYMPYQRADVFYAPEWADWYADHDNGQQPPENIQQLMAAYDEVTTASSDASRKAKMEDFLELSADNFLTIGIVQPSLKYMMVSNDLKNIVEPIAINGTLWHPAPTLSSWYFEGGK</sequence>
<keyword evidence="3" id="KW-0732">Signal</keyword>
<organism evidence="5 6">
    <name type="scientific">Pseudovibrio japonicus</name>
    <dbReference type="NCBI Taxonomy" id="366534"/>
    <lineage>
        <taxon>Bacteria</taxon>
        <taxon>Pseudomonadati</taxon>
        <taxon>Pseudomonadota</taxon>
        <taxon>Alphaproteobacteria</taxon>
        <taxon>Hyphomicrobiales</taxon>
        <taxon>Stappiaceae</taxon>
        <taxon>Pseudovibrio</taxon>
    </lineage>
</organism>
<dbReference type="InterPro" id="IPR023765">
    <property type="entry name" value="SBP_5_CS"/>
</dbReference>
<comment type="caution">
    <text evidence="5">The sequence shown here is derived from an EMBL/GenBank/DDBJ whole genome shotgun (WGS) entry which is preliminary data.</text>
</comment>
<evidence type="ECO:0000256" key="2">
    <source>
        <dbReference type="ARBA" id="ARBA00005695"/>
    </source>
</evidence>